<organism evidence="4 5">
    <name type="scientific">Verticillium longisporum</name>
    <name type="common">Verticillium dahliae var. longisporum</name>
    <dbReference type="NCBI Taxonomy" id="100787"/>
    <lineage>
        <taxon>Eukaryota</taxon>
        <taxon>Fungi</taxon>
        <taxon>Dikarya</taxon>
        <taxon>Ascomycota</taxon>
        <taxon>Pezizomycotina</taxon>
        <taxon>Sordariomycetes</taxon>
        <taxon>Hypocreomycetidae</taxon>
        <taxon>Glomerellales</taxon>
        <taxon>Plectosphaerellaceae</taxon>
        <taxon>Verticillium</taxon>
    </lineage>
</organism>
<feature type="region of interest" description="Disordered" evidence="1">
    <location>
        <begin position="33"/>
        <end position="61"/>
    </location>
</feature>
<proteinExistence type="predicted"/>
<dbReference type="EMBL" id="JAEMWZ010000022">
    <property type="protein sequence ID" value="KAG7142041.1"/>
    <property type="molecule type" value="Genomic_DNA"/>
</dbReference>
<reference evidence="4" key="1">
    <citation type="journal article" date="2021" name="Mol. Plant Pathol.">
        <title>A 20-kb lineage-specific genomic region tames virulence in pathogenic amphidiploid Verticillium longisporum.</title>
        <authorList>
            <person name="Harting R."/>
            <person name="Starke J."/>
            <person name="Kusch H."/>
            <person name="Poggeler S."/>
            <person name="Maurus I."/>
            <person name="Schluter R."/>
            <person name="Landesfeind M."/>
            <person name="Bulla I."/>
            <person name="Nowrousian M."/>
            <person name="de Jonge R."/>
            <person name="Stahlhut G."/>
            <person name="Hoff K.J."/>
            <person name="Asshauer K.P."/>
            <person name="Thurmer A."/>
            <person name="Stanke M."/>
            <person name="Daniel R."/>
            <person name="Morgenstern B."/>
            <person name="Thomma B.P.H.J."/>
            <person name="Kronstad J.W."/>
            <person name="Braus-Stromeyer S.A."/>
            <person name="Braus G.H."/>
        </authorList>
    </citation>
    <scope>NUCLEOTIDE SEQUENCE</scope>
    <source>
        <strain evidence="4">Vl32</strain>
    </source>
</reference>
<accession>A0A8I3AW28</accession>
<evidence type="ECO:0000313" key="5">
    <source>
        <dbReference type="Proteomes" id="UP000689129"/>
    </source>
</evidence>
<feature type="signal peptide" evidence="2">
    <location>
        <begin position="1"/>
        <end position="18"/>
    </location>
</feature>
<comment type="caution">
    <text evidence="4">The sequence shown here is derived from an EMBL/GenBank/DDBJ whole genome shotgun (WGS) entry which is preliminary data.</text>
</comment>
<feature type="domain" description="WSC" evidence="3">
    <location>
        <begin position="70"/>
        <end position="159"/>
    </location>
</feature>
<dbReference type="Pfam" id="PF01822">
    <property type="entry name" value="WSC"/>
    <property type="match status" value="1"/>
</dbReference>
<feature type="compositionally biased region" description="Low complexity" evidence="1">
    <location>
        <begin position="45"/>
        <end position="61"/>
    </location>
</feature>
<feature type="chain" id="PRO_5034731093" description="WSC domain-containing protein" evidence="2">
    <location>
        <begin position="19"/>
        <end position="468"/>
    </location>
</feature>
<dbReference type="AlphaFoldDB" id="A0A8I3AW28"/>
<sequence length="468" mass="49127">MRCNIALAFGLGASTAMASSHFKAAARQPVYQRQAPGQSVSSDLPGPSSVASSVAPGPSGAPANPGTIGGYSLLGCVGSDGGFPGFVLGESSGAMTNELCIASCPTGTKFAGTNGRDCYCGEDLGTAESVAPGSCNIECPGNALQSCGGSIGGGVAKRQLPLSILLTVYVLVEPVPGQGTVTVTGTTTVTDTVTTTFTGSAGSVVTATQTITRTICPTCGPCQGPYCPKPLPTPGPDAHCYGDDCFKKIVCFGGWCTFDYPCFGDWCNKRVVCHDDRCRAEECYGDDCHKKVCCTGDSCKYETDRHSEGDYWSKKVICYGDHCEEEKCHGDECKKNYVCHGDECGHETCHGDECHNTKVYCQGKDCKAEEECHDCKPAPVKPWTPEDEKTWNNKHTAEYPAQPQYPGQPQHPGQPQQPAKPVTPINPAKPVTPTGNVYPEGDHVVVAGAEKAIASFGVIAFAAAALFL</sequence>
<dbReference type="OrthoDB" id="2019572at2759"/>
<evidence type="ECO:0000256" key="1">
    <source>
        <dbReference type="SAM" id="MobiDB-lite"/>
    </source>
</evidence>
<dbReference type="PROSITE" id="PS51212">
    <property type="entry name" value="WSC"/>
    <property type="match status" value="1"/>
</dbReference>
<protein>
    <recommendedName>
        <fullName evidence="3">WSC domain-containing protein</fullName>
    </recommendedName>
</protein>
<feature type="compositionally biased region" description="Low complexity" evidence="1">
    <location>
        <begin position="399"/>
        <end position="419"/>
    </location>
</feature>
<name>A0A8I3AW28_VERLO</name>
<feature type="region of interest" description="Disordered" evidence="1">
    <location>
        <begin position="398"/>
        <end position="436"/>
    </location>
</feature>
<evidence type="ECO:0000259" key="3">
    <source>
        <dbReference type="PROSITE" id="PS51212"/>
    </source>
</evidence>
<keyword evidence="2" id="KW-0732">Signal</keyword>
<evidence type="ECO:0000256" key="2">
    <source>
        <dbReference type="SAM" id="SignalP"/>
    </source>
</evidence>
<gene>
    <name evidence="4" type="ORF">HYQ45_001466</name>
</gene>
<evidence type="ECO:0000313" key="4">
    <source>
        <dbReference type="EMBL" id="KAG7142041.1"/>
    </source>
</evidence>
<dbReference type="InterPro" id="IPR002889">
    <property type="entry name" value="WSC_carb-bd"/>
</dbReference>
<dbReference type="Proteomes" id="UP000689129">
    <property type="component" value="Unassembled WGS sequence"/>
</dbReference>